<protein>
    <submittedName>
        <fullName evidence="3">Uncharacterized protein</fullName>
    </submittedName>
</protein>
<evidence type="ECO:0000313" key="3">
    <source>
        <dbReference type="EMBL" id="MYE37961.1"/>
    </source>
</evidence>
<keyword evidence="2" id="KW-1133">Transmembrane helix</keyword>
<evidence type="ECO:0000256" key="1">
    <source>
        <dbReference type="SAM" id="MobiDB-lite"/>
    </source>
</evidence>
<feature type="transmembrane region" description="Helical" evidence="2">
    <location>
        <begin position="49"/>
        <end position="67"/>
    </location>
</feature>
<reference evidence="3 4" key="1">
    <citation type="submission" date="2019-09" db="EMBL/GenBank/DDBJ databases">
        <title>Characterisation of the sponge microbiome using genome-centric metagenomics.</title>
        <authorList>
            <person name="Engelberts J.P."/>
            <person name="Robbins S.J."/>
            <person name="De Goeij J.M."/>
            <person name="Aranda M."/>
            <person name="Bell S.C."/>
            <person name="Webster N.S."/>
        </authorList>
    </citation>
    <scope>NUCLEOTIDE SEQUENCE [LARGE SCALE GENOMIC DNA]</scope>
    <source>
        <strain evidence="3">SB0662_bin_43</strain>
    </source>
</reference>
<comment type="caution">
    <text evidence="3">The sequence shown here is derived from an EMBL/GenBank/DDBJ whole genome shotgun (WGS) entry which is preliminary data.</text>
</comment>
<feature type="transmembrane region" description="Helical" evidence="2">
    <location>
        <begin position="73"/>
        <end position="91"/>
    </location>
</feature>
<keyword evidence="2" id="KW-0812">Transmembrane</keyword>
<sequence length="92" mass="10063">MSKTESRRKRHLKETSGMGPLTAQAHMERRRREDTEEYGPETIITLPRIFVLLLLLIPVTAGATFGFGIEEALGAFIANIALLVGILLVSAG</sequence>
<name>A0A845DDI1_9BACT</name>
<organism evidence="3 4">
    <name type="scientific">Candidatus Spechtbacteria bacterium SB0662_bin_43</name>
    <dbReference type="NCBI Taxonomy" id="2604897"/>
    <lineage>
        <taxon>Bacteria</taxon>
        <taxon>Candidatus Spechtiibacteriota</taxon>
    </lineage>
</organism>
<gene>
    <name evidence="3" type="ORF">F4X82_00360</name>
</gene>
<dbReference type="Proteomes" id="UP000449092">
    <property type="component" value="Unassembled WGS sequence"/>
</dbReference>
<feature type="region of interest" description="Disordered" evidence="1">
    <location>
        <begin position="1"/>
        <end position="38"/>
    </location>
</feature>
<dbReference type="EMBL" id="VXOY01000005">
    <property type="protein sequence ID" value="MYE37961.1"/>
    <property type="molecule type" value="Genomic_DNA"/>
</dbReference>
<feature type="compositionally biased region" description="Basic residues" evidence="1">
    <location>
        <begin position="1"/>
        <end position="12"/>
    </location>
</feature>
<keyword evidence="2" id="KW-0472">Membrane</keyword>
<proteinExistence type="predicted"/>
<evidence type="ECO:0000313" key="4">
    <source>
        <dbReference type="Proteomes" id="UP000449092"/>
    </source>
</evidence>
<accession>A0A845DDI1</accession>
<dbReference type="AlphaFoldDB" id="A0A845DDI1"/>
<evidence type="ECO:0000256" key="2">
    <source>
        <dbReference type="SAM" id="Phobius"/>
    </source>
</evidence>